<evidence type="ECO:0000313" key="8">
    <source>
        <dbReference type="Proteomes" id="UP000295244"/>
    </source>
</evidence>
<dbReference type="EMBL" id="SKBU01000020">
    <property type="protein sequence ID" value="TCJ15881.1"/>
    <property type="molecule type" value="Genomic_DNA"/>
</dbReference>
<keyword evidence="8" id="KW-1185">Reference proteome</keyword>
<feature type="transmembrane region" description="Helical" evidence="5">
    <location>
        <begin position="137"/>
        <end position="156"/>
    </location>
</feature>
<dbReference type="UniPathway" id="UPA00895"/>
<comment type="caution">
    <text evidence="7">The sequence shown here is derived from an EMBL/GenBank/DDBJ whole genome shotgun (WGS) entry which is preliminary data.</text>
</comment>
<dbReference type="GO" id="GO:0016020">
    <property type="term" value="C:membrane"/>
    <property type="evidence" value="ECO:0007669"/>
    <property type="project" value="UniProtKB-SubCell"/>
</dbReference>
<feature type="transmembrane region" description="Helical" evidence="5">
    <location>
        <begin position="12"/>
        <end position="34"/>
    </location>
</feature>
<evidence type="ECO:0000256" key="5">
    <source>
        <dbReference type="SAM" id="Phobius"/>
    </source>
</evidence>
<dbReference type="AlphaFoldDB" id="A0A4R1BFE4"/>
<feature type="transmembrane region" description="Helical" evidence="5">
    <location>
        <begin position="59"/>
        <end position="80"/>
    </location>
</feature>
<protein>
    <submittedName>
        <fullName evidence="7">DoxX family membrane protein</fullName>
    </submittedName>
</protein>
<evidence type="ECO:0000256" key="2">
    <source>
        <dbReference type="ARBA" id="ARBA00022692"/>
    </source>
</evidence>
<evidence type="ECO:0000313" key="7">
    <source>
        <dbReference type="EMBL" id="TCJ15881.1"/>
    </source>
</evidence>
<feature type="domain" description="Methylamine utilisation protein MauE" evidence="6">
    <location>
        <begin position="18"/>
        <end position="148"/>
    </location>
</feature>
<keyword evidence="3 5" id="KW-1133">Transmembrane helix</keyword>
<evidence type="ECO:0000256" key="4">
    <source>
        <dbReference type="ARBA" id="ARBA00023136"/>
    </source>
</evidence>
<dbReference type="InterPro" id="IPR009908">
    <property type="entry name" value="Methylamine_util_MauE"/>
</dbReference>
<accession>A0A4R1BFE4</accession>
<dbReference type="GO" id="GO:0030416">
    <property type="term" value="P:methylamine metabolic process"/>
    <property type="evidence" value="ECO:0007669"/>
    <property type="project" value="InterPro"/>
</dbReference>
<dbReference type="Pfam" id="PF07291">
    <property type="entry name" value="MauE"/>
    <property type="match status" value="1"/>
</dbReference>
<reference evidence="7 8" key="1">
    <citation type="submission" date="2019-03" db="EMBL/GenBank/DDBJ databases">
        <title>Whole genome sequence of a novel Rubrobacter taiwanensis strain, isolated from Yellowstone National Park.</title>
        <authorList>
            <person name="Freed S."/>
            <person name="Ramaley R.F."/>
            <person name="Kyndt J.A."/>
        </authorList>
    </citation>
    <scope>NUCLEOTIDE SEQUENCE [LARGE SCALE GENOMIC DNA]</scope>
    <source>
        <strain evidence="7 8">Yellowstone</strain>
    </source>
</reference>
<evidence type="ECO:0000256" key="1">
    <source>
        <dbReference type="ARBA" id="ARBA00004141"/>
    </source>
</evidence>
<proteinExistence type="predicted"/>
<gene>
    <name evidence="7" type="ORF">E0L93_11525</name>
</gene>
<name>A0A4R1BFE4_9ACTN</name>
<comment type="subcellular location">
    <subcellularLocation>
        <location evidence="1">Membrane</location>
        <topology evidence="1">Multi-pass membrane protein</topology>
    </subcellularLocation>
</comment>
<evidence type="ECO:0000256" key="3">
    <source>
        <dbReference type="ARBA" id="ARBA00022989"/>
    </source>
</evidence>
<keyword evidence="2 5" id="KW-0812">Transmembrane</keyword>
<keyword evidence="4 5" id="KW-0472">Membrane</keyword>
<organism evidence="7 8">
    <name type="scientific">Rubrobacter taiwanensis</name>
    <dbReference type="NCBI Taxonomy" id="185139"/>
    <lineage>
        <taxon>Bacteria</taxon>
        <taxon>Bacillati</taxon>
        <taxon>Actinomycetota</taxon>
        <taxon>Rubrobacteria</taxon>
        <taxon>Rubrobacterales</taxon>
        <taxon>Rubrobacteraceae</taxon>
        <taxon>Rubrobacter</taxon>
    </lineage>
</organism>
<sequence length="166" mass="17845">MKSYKRPRSVKSLLAGSYVTLASRLLLGGLFLYAGTVKALDPGALAASIRTYELNLPEWFVTLAAHALPWLEVLFGFYLLVGLFTRFAAAAVSGMMAIFILALLQGAIRGLEIDCGCFGATADGEPSNLWLSFLRDVGLLALGLHLVYASAGRFSLDALLSRLRTS</sequence>
<dbReference type="Proteomes" id="UP000295244">
    <property type="component" value="Unassembled WGS sequence"/>
</dbReference>
<feature type="transmembrane region" description="Helical" evidence="5">
    <location>
        <begin position="87"/>
        <end position="108"/>
    </location>
</feature>
<dbReference type="OrthoDB" id="5422529at2"/>
<evidence type="ECO:0000259" key="6">
    <source>
        <dbReference type="Pfam" id="PF07291"/>
    </source>
</evidence>
<dbReference type="RefSeq" id="WP_132692062.1">
    <property type="nucleotide sequence ID" value="NZ_SKBU01000020.1"/>
</dbReference>